<organism evidence="3 4">
    <name type="scientific">Bacillus salacetis</name>
    <dbReference type="NCBI Taxonomy" id="2315464"/>
    <lineage>
        <taxon>Bacteria</taxon>
        <taxon>Bacillati</taxon>
        <taxon>Bacillota</taxon>
        <taxon>Bacilli</taxon>
        <taxon>Bacillales</taxon>
        <taxon>Bacillaceae</taxon>
        <taxon>Bacillus</taxon>
    </lineage>
</organism>
<dbReference type="InterPro" id="IPR041380">
    <property type="entry name" value="Acetyltransf_17"/>
</dbReference>
<sequence length="205" mass="23708">MLSRGREWWKERTISSLNAAIYYDSEGKGKGYLLYVIRDQRMKVEEFVALNAEARSGLWNFICQHDSMLSEVELNLSPDDPLVFLLDNPRVSTELHPYFMARIVDVPAFLTLIQPAFTQEVSFRVTDRYAPWNNGTFTITPEKVSIENEQRAQVVEMDVNALVPLFFGMYSSRELYEMDVLKGDTESIAALEGLKVNRGFFYDFF</sequence>
<keyword evidence="4" id="KW-1185">Reference proteome</keyword>
<dbReference type="PANTHER" id="PTHR37817:SF1">
    <property type="entry name" value="N-ACETYLTRANSFERASE EIS"/>
    <property type="match status" value="1"/>
</dbReference>
<dbReference type="SUPFAM" id="SSF55718">
    <property type="entry name" value="SCP-like"/>
    <property type="match status" value="1"/>
</dbReference>
<accession>A0A3A1QLV1</accession>
<dbReference type="EMBL" id="QXIR01000054">
    <property type="protein sequence ID" value="RIW27461.1"/>
    <property type="molecule type" value="Genomic_DNA"/>
</dbReference>
<dbReference type="Gene3D" id="3.30.1050.10">
    <property type="entry name" value="SCP2 sterol-binding domain"/>
    <property type="match status" value="1"/>
</dbReference>
<evidence type="ECO:0000259" key="2">
    <source>
        <dbReference type="Pfam" id="PF17668"/>
    </source>
</evidence>
<evidence type="ECO:0000313" key="4">
    <source>
        <dbReference type="Proteomes" id="UP000265801"/>
    </source>
</evidence>
<dbReference type="InterPro" id="IPR025559">
    <property type="entry name" value="Eis_dom"/>
</dbReference>
<dbReference type="RefSeq" id="WP_119549644.1">
    <property type="nucleotide sequence ID" value="NZ_QXIR01000054.1"/>
</dbReference>
<dbReference type="GO" id="GO:0030649">
    <property type="term" value="P:aminoglycoside antibiotic catabolic process"/>
    <property type="evidence" value="ECO:0007669"/>
    <property type="project" value="TreeGrafter"/>
</dbReference>
<name>A0A3A1QLV1_9BACI</name>
<protein>
    <recommendedName>
        <fullName evidence="5">Enhanced intracellular survival protein domain-containing protein</fullName>
    </recommendedName>
</protein>
<dbReference type="Pfam" id="PF17668">
    <property type="entry name" value="Acetyltransf_17"/>
    <property type="match status" value="1"/>
</dbReference>
<evidence type="ECO:0000259" key="1">
    <source>
        <dbReference type="Pfam" id="PF13530"/>
    </source>
</evidence>
<dbReference type="AlphaFoldDB" id="A0A3A1QLV1"/>
<dbReference type="SUPFAM" id="SSF55729">
    <property type="entry name" value="Acyl-CoA N-acyltransferases (Nat)"/>
    <property type="match status" value="1"/>
</dbReference>
<reference evidence="3 4" key="1">
    <citation type="submission" date="2018-09" db="EMBL/GenBank/DDBJ databases">
        <title>Bacillus saliacetes sp. nov., isolated from Thai shrimp paste (Ka-pi).</title>
        <authorList>
            <person name="Daroonpunt R."/>
            <person name="Tanasupawat S."/>
            <person name="Yiamsombut S."/>
        </authorList>
    </citation>
    <scope>NUCLEOTIDE SEQUENCE [LARGE SCALE GENOMIC DNA]</scope>
    <source>
        <strain evidence="3 4">SKP7-4</strain>
    </source>
</reference>
<gene>
    <name evidence="3" type="ORF">D3H55_22915</name>
</gene>
<dbReference type="OrthoDB" id="9768284at2"/>
<dbReference type="InterPro" id="IPR016181">
    <property type="entry name" value="Acyl_CoA_acyltransferase"/>
</dbReference>
<feature type="domain" description="Enhanced intracellular survival protein" evidence="1">
    <location>
        <begin position="107"/>
        <end position="193"/>
    </location>
</feature>
<dbReference type="InterPro" id="IPR036527">
    <property type="entry name" value="SCP2_sterol-bd_dom_sf"/>
</dbReference>
<dbReference type="Gene3D" id="3.40.630.30">
    <property type="match status" value="1"/>
</dbReference>
<dbReference type="Proteomes" id="UP000265801">
    <property type="component" value="Unassembled WGS sequence"/>
</dbReference>
<dbReference type="InterPro" id="IPR051554">
    <property type="entry name" value="Acetyltransferase_Eis"/>
</dbReference>
<dbReference type="PANTHER" id="PTHR37817">
    <property type="entry name" value="N-ACETYLTRANSFERASE EIS"/>
    <property type="match status" value="1"/>
</dbReference>
<dbReference type="Pfam" id="PF13530">
    <property type="entry name" value="SCP2_2"/>
    <property type="match status" value="1"/>
</dbReference>
<comment type="caution">
    <text evidence="3">The sequence shown here is derived from an EMBL/GenBank/DDBJ whole genome shotgun (WGS) entry which is preliminary data.</text>
</comment>
<dbReference type="GO" id="GO:0034069">
    <property type="term" value="F:aminoglycoside N-acetyltransferase activity"/>
    <property type="evidence" value="ECO:0007669"/>
    <property type="project" value="TreeGrafter"/>
</dbReference>
<feature type="domain" description="Eis-like acetyltransferase" evidence="2">
    <location>
        <begin position="1"/>
        <end position="103"/>
    </location>
</feature>
<proteinExistence type="predicted"/>
<evidence type="ECO:0008006" key="5">
    <source>
        <dbReference type="Google" id="ProtNLM"/>
    </source>
</evidence>
<evidence type="ECO:0000313" key="3">
    <source>
        <dbReference type="EMBL" id="RIW27461.1"/>
    </source>
</evidence>